<dbReference type="Pfam" id="PF06042">
    <property type="entry name" value="NTP_transf_6"/>
    <property type="match status" value="1"/>
</dbReference>
<gene>
    <name evidence="1" type="ORF">IP91_03581</name>
</gene>
<keyword evidence="2" id="KW-1185">Reference proteome</keyword>
<proteinExistence type="predicted"/>
<dbReference type="AlphaFoldDB" id="A0A562R5B3"/>
<dbReference type="EMBL" id="VLLB01000006">
    <property type="protein sequence ID" value="TWI63610.1"/>
    <property type="molecule type" value="Genomic_DNA"/>
</dbReference>
<dbReference type="RefSeq" id="WP_145650462.1">
    <property type="nucleotide sequence ID" value="NZ_VLLB01000006.1"/>
</dbReference>
<dbReference type="PANTHER" id="PTHR39166:SF1">
    <property type="entry name" value="BLL1166 PROTEIN"/>
    <property type="match status" value="1"/>
</dbReference>
<dbReference type="OrthoDB" id="9805247at2"/>
<organism evidence="1 2">
    <name type="scientific">Pseudoduganella lurida</name>
    <dbReference type="NCBI Taxonomy" id="1036180"/>
    <lineage>
        <taxon>Bacteria</taxon>
        <taxon>Pseudomonadati</taxon>
        <taxon>Pseudomonadota</taxon>
        <taxon>Betaproteobacteria</taxon>
        <taxon>Burkholderiales</taxon>
        <taxon>Oxalobacteraceae</taxon>
        <taxon>Telluria group</taxon>
        <taxon>Pseudoduganella</taxon>
    </lineage>
</organism>
<accession>A0A562R5B3</accession>
<dbReference type="Proteomes" id="UP000318431">
    <property type="component" value="Unassembled WGS sequence"/>
</dbReference>
<evidence type="ECO:0000313" key="1">
    <source>
        <dbReference type="EMBL" id="TWI63610.1"/>
    </source>
</evidence>
<name>A0A562R5B3_9BURK</name>
<dbReference type="InterPro" id="IPR009267">
    <property type="entry name" value="NTP_transf_6"/>
</dbReference>
<evidence type="ECO:0008006" key="3">
    <source>
        <dbReference type="Google" id="ProtNLM"/>
    </source>
</evidence>
<reference evidence="1 2" key="1">
    <citation type="journal article" date="2015" name="Stand. Genomic Sci.">
        <title>Genomic Encyclopedia of Bacterial and Archaeal Type Strains, Phase III: the genomes of soil and plant-associated and newly described type strains.</title>
        <authorList>
            <person name="Whitman W.B."/>
            <person name="Woyke T."/>
            <person name="Klenk H.P."/>
            <person name="Zhou Y."/>
            <person name="Lilburn T.G."/>
            <person name="Beck B.J."/>
            <person name="De Vos P."/>
            <person name="Vandamme P."/>
            <person name="Eisen J.A."/>
            <person name="Garrity G."/>
            <person name="Hugenholtz P."/>
            <person name="Kyrpides N.C."/>
        </authorList>
    </citation>
    <scope>NUCLEOTIDE SEQUENCE [LARGE SCALE GENOMIC DNA]</scope>
    <source>
        <strain evidence="1 2">CGMCC 1.10822</strain>
    </source>
</reference>
<dbReference type="PANTHER" id="PTHR39166">
    <property type="entry name" value="BLL1166 PROTEIN"/>
    <property type="match status" value="1"/>
</dbReference>
<comment type="caution">
    <text evidence="1">The sequence shown here is derived from an EMBL/GenBank/DDBJ whole genome shotgun (WGS) entry which is preliminary data.</text>
</comment>
<sequence>MPALQAVRELGLPSWCIGAGAVRNLVWDALHGHAAPSHLPDIDVAHFDAADLSPARDRTLQRRLQEALPHIPWEVANQAAVHLWFEAQFGHAVEPLQSLEQAVASWPEYATSVGLRLRDDDAIEVIAPHGLDDLFNCIVRRNPARVSLATYRMRIAQKNYPARWPRVTIVA</sequence>
<evidence type="ECO:0000313" key="2">
    <source>
        <dbReference type="Proteomes" id="UP000318431"/>
    </source>
</evidence>
<protein>
    <recommendedName>
        <fullName evidence="3">Nucleotidyltransferase family protein</fullName>
    </recommendedName>
</protein>